<evidence type="ECO:0000256" key="2">
    <source>
        <dbReference type="SAM" id="MobiDB-lite"/>
    </source>
</evidence>
<sequence length="726" mass="81072">MAPYRNGSPWASRRSPLDDNSIVDELRASAARAMRFAASFARGPAWHLALSLLSRAALQVRRNLTSRRLLSFPHLMVAMWLLVLLWGERWVFGTKVEQCRWDRWEKWPTGITPHRVVLVADPQLIDPHSYPGRPWPVNPLTYLVTDNYLRRSYNQLVSQLHPSTIFFLGDLFDGGREWKTEHGEFKDPTWSHRPGDEQALLKTWNKRYGQDFWLKEYGRFGDIFLDPWKKAAKKHDSSAAQRGPRIITSLPGNHDLGFGSEVKLSVRNRFETFFGEGNRVDVIGNHTFVSVDTVSLSADASEQRGVVGDVFAPTQNFLKSVAWIKRKAVAKALRHQQKRVEEVQFPHRIEDLANADFKDSPKLVSGSGGPDFPSILLTHVPLYRPPGTPCGPLREHWPPAKPPKGEKGPVFPDHRNAISVSGGYQYQNVLGEQDSADLISSIGNVVHAFSGDDHDYCELTHDSRQANVREITVKSISMAMGVPTPGFVMVSLYNPIDADGKPLPGAPKTTLQTHLCLLPSQFHTFSRYLVFLIMTMIVLGVRAFLVPILRLTPFALPPLRRSGAMLPMSKAKGRDDERDESWRSPNSGASGFSTPSLSASHSRDGNRSNGYGYDGAKSSNGGPAGMSSSASGKLRHSSQRQSKAGVGGGKWGWGANSEPMRSPRIEIHSDDVDYDVYSYSANGKWKAARRPRRPSGLAAMVRELVATLWRVVWMVLCIWAWLAWKG</sequence>
<keyword evidence="4" id="KW-0131">Cell cycle</keyword>
<feature type="transmembrane region" description="Helical" evidence="3">
    <location>
        <begin position="528"/>
        <end position="551"/>
    </location>
</feature>
<dbReference type="GO" id="GO:0051301">
    <property type="term" value="P:cell division"/>
    <property type="evidence" value="ECO:0007669"/>
    <property type="project" value="UniProtKB-KW"/>
</dbReference>
<dbReference type="AlphaFoldDB" id="J3PKS4"/>
<dbReference type="HOGENOM" id="CLU_011607_2_1_1"/>
<dbReference type="GO" id="GO:0006506">
    <property type="term" value="P:GPI anchor biosynthetic process"/>
    <property type="evidence" value="ECO:0007669"/>
    <property type="project" value="InterPro"/>
</dbReference>
<dbReference type="eggNOG" id="KOG3662">
    <property type="taxonomic scope" value="Eukaryota"/>
</dbReference>
<feature type="compositionally biased region" description="Polar residues" evidence="2">
    <location>
        <begin position="583"/>
        <end position="600"/>
    </location>
</feature>
<evidence type="ECO:0000256" key="1">
    <source>
        <dbReference type="ARBA" id="ARBA00023136"/>
    </source>
</evidence>
<dbReference type="GO" id="GO:0016020">
    <property type="term" value="C:membrane"/>
    <property type="evidence" value="ECO:0007669"/>
    <property type="project" value="GOC"/>
</dbReference>
<dbReference type="RefSeq" id="XP_009230333.1">
    <property type="nucleotide sequence ID" value="XM_009232069.1"/>
</dbReference>
<dbReference type="GeneID" id="20354599"/>
<evidence type="ECO:0000313" key="5">
    <source>
        <dbReference type="EnsemblFungi" id="EJT68279"/>
    </source>
</evidence>
<gene>
    <name evidence="5" type="primary">20354599</name>
    <name evidence="4" type="ORF">GGTG_14141</name>
</gene>
<reference evidence="5" key="4">
    <citation type="journal article" date="2015" name="G3 (Bethesda)">
        <title>Genome sequences of three phytopathogenic species of the Magnaporthaceae family of fungi.</title>
        <authorList>
            <person name="Okagaki L.H."/>
            <person name="Nunes C.C."/>
            <person name="Sailsbery J."/>
            <person name="Clay B."/>
            <person name="Brown D."/>
            <person name="John T."/>
            <person name="Oh Y."/>
            <person name="Young N."/>
            <person name="Fitzgerald M."/>
            <person name="Haas B.J."/>
            <person name="Zeng Q."/>
            <person name="Young S."/>
            <person name="Adiconis X."/>
            <person name="Fan L."/>
            <person name="Levin J.Z."/>
            <person name="Mitchell T.K."/>
            <person name="Okubara P.A."/>
            <person name="Farman M.L."/>
            <person name="Kohn L.M."/>
            <person name="Birren B."/>
            <person name="Ma L.-J."/>
            <person name="Dean R.A."/>
        </authorList>
    </citation>
    <scope>NUCLEOTIDE SEQUENCE</scope>
    <source>
        <strain evidence="5">R3-111a-1</strain>
    </source>
</reference>
<keyword evidence="3" id="KW-1133">Transmembrane helix</keyword>
<reference evidence="5" key="5">
    <citation type="submission" date="2018-04" db="UniProtKB">
        <authorList>
            <consortium name="EnsemblFungi"/>
        </authorList>
    </citation>
    <scope>IDENTIFICATION</scope>
    <source>
        <strain evidence="5">R3-111a-1</strain>
    </source>
</reference>
<evidence type="ECO:0000313" key="6">
    <source>
        <dbReference type="Proteomes" id="UP000006039"/>
    </source>
</evidence>
<dbReference type="GO" id="GO:0005783">
    <property type="term" value="C:endoplasmic reticulum"/>
    <property type="evidence" value="ECO:0007669"/>
    <property type="project" value="TreeGrafter"/>
</dbReference>
<feature type="compositionally biased region" description="Low complexity" evidence="2">
    <location>
        <begin position="618"/>
        <end position="632"/>
    </location>
</feature>
<protein>
    <submittedName>
        <fullName evidence="4">Cell division control protein 1</fullName>
    </submittedName>
</protein>
<dbReference type="PANTHER" id="PTHR13315">
    <property type="entry name" value="METALLO PHOSPHOESTERASE RELATED"/>
    <property type="match status" value="1"/>
</dbReference>
<keyword evidence="4" id="KW-0132">Cell division</keyword>
<name>J3PKS4_GAET3</name>
<feature type="transmembrane region" description="Helical" evidence="3">
    <location>
        <begin position="699"/>
        <end position="724"/>
    </location>
</feature>
<dbReference type="Proteomes" id="UP000006039">
    <property type="component" value="Unassembled WGS sequence"/>
</dbReference>
<keyword evidence="3" id="KW-0812">Transmembrane</keyword>
<organism evidence="4">
    <name type="scientific">Gaeumannomyces tritici (strain R3-111a-1)</name>
    <name type="common">Wheat and barley take-all root rot fungus</name>
    <name type="synonym">Gaeumannomyces graminis var. tritici</name>
    <dbReference type="NCBI Taxonomy" id="644352"/>
    <lineage>
        <taxon>Eukaryota</taxon>
        <taxon>Fungi</taxon>
        <taxon>Dikarya</taxon>
        <taxon>Ascomycota</taxon>
        <taxon>Pezizomycotina</taxon>
        <taxon>Sordariomycetes</taxon>
        <taxon>Sordariomycetidae</taxon>
        <taxon>Magnaporthales</taxon>
        <taxon>Magnaporthaceae</taxon>
        <taxon>Gaeumannomyces</taxon>
    </lineage>
</organism>
<feature type="compositionally biased region" description="Basic and acidic residues" evidence="2">
    <location>
        <begin position="572"/>
        <end position="582"/>
    </location>
</feature>
<dbReference type="OrthoDB" id="5977743at2759"/>
<dbReference type="STRING" id="644352.J3PKS4"/>
<dbReference type="VEuPathDB" id="FungiDB:GGTG_14141"/>
<dbReference type="InterPro" id="IPR033308">
    <property type="entry name" value="PGAP5/Cdc1/Ted1"/>
</dbReference>
<dbReference type="SUPFAM" id="SSF56300">
    <property type="entry name" value="Metallo-dependent phosphatases"/>
    <property type="match status" value="1"/>
</dbReference>
<keyword evidence="1 3" id="KW-0472">Membrane</keyword>
<dbReference type="FunCoup" id="J3PKS4">
    <property type="interactions" value="494"/>
</dbReference>
<evidence type="ECO:0000313" key="4">
    <source>
        <dbReference type="EMBL" id="EJT68279.1"/>
    </source>
</evidence>
<feature type="region of interest" description="Disordered" evidence="2">
    <location>
        <begin position="567"/>
        <end position="657"/>
    </location>
</feature>
<dbReference type="PANTHER" id="PTHR13315:SF4">
    <property type="entry name" value="METALLOPHOSPHOESTERASE, ISOFORM E"/>
    <property type="match status" value="1"/>
</dbReference>
<dbReference type="EMBL" id="GL385546">
    <property type="protein sequence ID" value="EJT68279.1"/>
    <property type="molecule type" value="Genomic_DNA"/>
</dbReference>
<evidence type="ECO:0000256" key="3">
    <source>
        <dbReference type="SAM" id="Phobius"/>
    </source>
</evidence>
<reference evidence="4" key="2">
    <citation type="submission" date="2010-07" db="EMBL/GenBank/DDBJ databases">
        <authorList>
            <consortium name="The Broad Institute Genome Sequencing Platform"/>
            <consortium name="Broad Institute Genome Sequencing Center for Infectious Disease"/>
            <person name="Ma L.-J."/>
            <person name="Dead R."/>
            <person name="Young S."/>
            <person name="Zeng Q."/>
            <person name="Koehrsen M."/>
            <person name="Alvarado L."/>
            <person name="Berlin A."/>
            <person name="Chapman S.B."/>
            <person name="Chen Z."/>
            <person name="Freedman E."/>
            <person name="Gellesch M."/>
            <person name="Goldberg J."/>
            <person name="Griggs A."/>
            <person name="Gujja S."/>
            <person name="Heilman E.R."/>
            <person name="Heiman D."/>
            <person name="Hepburn T."/>
            <person name="Howarth C."/>
            <person name="Jen D."/>
            <person name="Larson L."/>
            <person name="Mehta T."/>
            <person name="Neiman D."/>
            <person name="Pearson M."/>
            <person name="Roberts A."/>
            <person name="Saif S."/>
            <person name="Shea T."/>
            <person name="Shenoy N."/>
            <person name="Sisk P."/>
            <person name="Stolte C."/>
            <person name="Sykes S."/>
            <person name="Walk T."/>
            <person name="White J."/>
            <person name="Yandava C."/>
            <person name="Haas B."/>
            <person name="Nusbaum C."/>
            <person name="Birren B."/>
        </authorList>
    </citation>
    <scope>NUCLEOTIDE SEQUENCE</scope>
    <source>
        <strain evidence="4">R3-111a-1</strain>
    </source>
</reference>
<accession>J3PKS4</accession>
<keyword evidence="6" id="KW-1185">Reference proteome</keyword>
<dbReference type="InterPro" id="IPR029052">
    <property type="entry name" value="Metallo-depent_PP-like"/>
</dbReference>
<dbReference type="EnsemblFungi" id="EJT68279">
    <property type="protein sequence ID" value="EJT68279"/>
    <property type="gene ID" value="GGTG_14141"/>
</dbReference>
<feature type="transmembrane region" description="Helical" evidence="3">
    <location>
        <begin position="69"/>
        <end position="87"/>
    </location>
</feature>
<reference evidence="6" key="1">
    <citation type="submission" date="2010-07" db="EMBL/GenBank/DDBJ databases">
        <title>The genome sequence of Gaeumannomyces graminis var. tritici strain R3-111a-1.</title>
        <authorList>
            <consortium name="The Broad Institute Genome Sequencing Platform"/>
            <person name="Ma L.-J."/>
            <person name="Dead R."/>
            <person name="Young S."/>
            <person name="Zeng Q."/>
            <person name="Koehrsen M."/>
            <person name="Alvarado L."/>
            <person name="Berlin A."/>
            <person name="Chapman S.B."/>
            <person name="Chen Z."/>
            <person name="Freedman E."/>
            <person name="Gellesch M."/>
            <person name="Goldberg J."/>
            <person name="Griggs A."/>
            <person name="Gujja S."/>
            <person name="Heilman E.R."/>
            <person name="Heiman D."/>
            <person name="Hepburn T."/>
            <person name="Howarth C."/>
            <person name="Jen D."/>
            <person name="Larson L."/>
            <person name="Mehta T."/>
            <person name="Neiman D."/>
            <person name="Pearson M."/>
            <person name="Roberts A."/>
            <person name="Saif S."/>
            <person name="Shea T."/>
            <person name="Shenoy N."/>
            <person name="Sisk P."/>
            <person name="Stolte C."/>
            <person name="Sykes S."/>
            <person name="Walk T."/>
            <person name="White J."/>
            <person name="Yandava C."/>
            <person name="Haas B."/>
            <person name="Nusbaum C."/>
            <person name="Birren B."/>
        </authorList>
    </citation>
    <scope>NUCLEOTIDE SEQUENCE [LARGE SCALE GENOMIC DNA]</scope>
    <source>
        <strain evidence="6">R3-111a-1</strain>
    </source>
</reference>
<proteinExistence type="predicted"/>
<reference evidence="4" key="3">
    <citation type="submission" date="2010-09" db="EMBL/GenBank/DDBJ databases">
        <title>Annotation of Gaeumannomyces graminis var. tritici R3-111a-1.</title>
        <authorList>
            <consortium name="The Broad Institute Genome Sequencing Platform"/>
            <person name="Ma L.-J."/>
            <person name="Dead R."/>
            <person name="Young S.K."/>
            <person name="Zeng Q."/>
            <person name="Gargeya S."/>
            <person name="Fitzgerald M."/>
            <person name="Haas B."/>
            <person name="Abouelleil A."/>
            <person name="Alvarado L."/>
            <person name="Arachchi H.M."/>
            <person name="Berlin A."/>
            <person name="Brown A."/>
            <person name="Chapman S.B."/>
            <person name="Chen Z."/>
            <person name="Dunbar C."/>
            <person name="Freedman E."/>
            <person name="Gearin G."/>
            <person name="Gellesch M."/>
            <person name="Goldberg J."/>
            <person name="Griggs A."/>
            <person name="Gujja S."/>
            <person name="Heiman D."/>
            <person name="Howarth C."/>
            <person name="Larson L."/>
            <person name="Lui A."/>
            <person name="MacDonald P.J.P."/>
            <person name="Mehta T."/>
            <person name="Montmayeur A."/>
            <person name="Murphy C."/>
            <person name="Neiman D."/>
            <person name="Pearson M."/>
            <person name="Priest M."/>
            <person name="Roberts A."/>
            <person name="Saif S."/>
            <person name="Shea T."/>
            <person name="Shenoy N."/>
            <person name="Sisk P."/>
            <person name="Stolte C."/>
            <person name="Sykes S."/>
            <person name="Yandava C."/>
            <person name="Wortman J."/>
            <person name="Nusbaum C."/>
            <person name="Birren B."/>
        </authorList>
    </citation>
    <scope>NUCLEOTIDE SEQUENCE</scope>
    <source>
        <strain evidence="4">R3-111a-1</strain>
    </source>
</reference>